<comment type="caution">
    <text evidence="1">The sequence shown here is derived from an EMBL/GenBank/DDBJ whole genome shotgun (WGS) entry which is preliminary data.</text>
</comment>
<reference evidence="1 2" key="1">
    <citation type="journal article" date="2021" name="Elife">
        <title>Chloroplast acquisition without the gene transfer in kleptoplastic sea slugs, Plakobranchus ocellatus.</title>
        <authorList>
            <person name="Maeda T."/>
            <person name="Takahashi S."/>
            <person name="Yoshida T."/>
            <person name="Shimamura S."/>
            <person name="Takaki Y."/>
            <person name="Nagai Y."/>
            <person name="Toyoda A."/>
            <person name="Suzuki Y."/>
            <person name="Arimoto A."/>
            <person name="Ishii H."/>
            <person name="Satoh N."/>
            <person name="Nishiyama T."/>
            <person name="Hasebe M."/>
            <person name="Maruyama T."/>
            <person name="Minagawa J."/>
            <person name="Obokata J."/>
            <person name="Shigenobu S."/>
        </authorList>
    </citation>
    <scope>NUCLEOTIDE SEQUENCE [LARGE SCALE GENOMIC DNA]</scope>
</reference>
<sequence>MLTLGDRIHDYGYNLRKNAQKLLGSGFSYRESAASVAPGPSKDKWETAADLVTLFGDIVFYHAKRVEDKTQIVEDFYGSGLDKLPQNFMDAIEQAVEVVKAALDGLDKLDVFSRVTQALNELRDDASTQDVTADIDHTLEAVKQAKDELEKIRKDYDPFKNAAGFD</sequence>
<accession>A0AAV4IAN2</accession>
<dbReference type="Proteomes" id="UP000762676">
    <property type="component" value="Unassembled WGS sequence"/>
</dbReference>
<dbReference type="EMBL" id="BMAT01013163">
    <property type="protein sequence ID" value="GFS06955.1"/>
    <property type="molecule type" value="Genomic_DNA"/>
</dbReference>
<protein>
    <submittedName>
        <fullName evidence="1">Uncharacterized protein</fullName>
    </submittedName>
</protein>
<dbReference type="AlphaFoldDB" id="A0AAV4IAN2"/>
<keyword evidence="2" id="KW-1185">Reference proteome</keyword>
<proteinExistence type="predicted"/>
<organism evidence="1 2">
    <name type="scientific">Elysia marginata</name>
    <dbReference type="NCBI Taxonomy" id="1093978"/>
    <lineage>
        <taxon>Eukaryota</taxon>
        <taxon>Metazoa</taxon>
        <taxon>Spiralia</taxon>
        <taxon>Lophotrochozoa</taxon>
        <taxon>Mollusca</taxon>
        <taxon>Gastropoda</taxon>
        <taxon>Heterobranchia</taxon>
        <taxon>Euthyneura</taxon>
        <taxon>Panpulmonata</taxon>
        <taxon>Sacoglossa</taxon>
        <taxon>Placobranchoidea</taxon>
        <taxon>Plakobranchidae</taxon>
        <taxon>Elysia</taxon>
    </lineage>
</organism>
<evidence type="ECO:0000313" key="1">
    <source>
        <dbReference type="EMBL" id="GFS06955.1"/>
    </source>
</evidence>
<evidence type="ECO:0000313" key="2">
    <source>
        <dbReference type="Proteomes" id="UP000762676"/>
    </source>
</evidence>
<name>A0AAV4IAN2_9GAST</name>
<gene>
    <name evidence="1" type="ORF">ElyMa_006558900</name>
</gene>